<organism evidence="2 3">
    <name type="scientific">Actinomycetospora corticicola</name>
    <dbReference type="NCBI Taxonomy" id="663602"/>
    <lineage>
        <taxon>Bacteria</taxon>
        <taxon>Bacillati</taxon>
        <taxon>Actinomycetota</taxon>
        <taxon>Actinomycetes</taxon>
        <taxon>Pseudonocardiales</taxon>
        <taxon>Pseudonocardiaceae</taxon>
        <taxon>Actinomycetospora</taxon>
    </lineage>
</organism>
<feature type="region of interest" description="Disordered" evidence="1">
    <location>
        <begin position="1"/>
        <end position="28"/>
    </location>
</feature>
<feature type="compositionally biased region" description="Low complexity" evidence="1">
    <location>
        <begin position="15"/>
        <end position="28"/>
    </location>
</feature>
<dbReference type="AlphaFoldDB" id="A0A7Y9E0I9"/>
<feature type="compositionally biased region" description="Polar residues" evidence="1">
    <location>
        <begin position="154"/>
        <end position="174"/>
    </location>
</feature>
<evidence type="ECO:0000313" key="3">
    <source>
        <dbReference type="Proteomes" id="UP000535890"/>
    </source>
</evidence>
<protein>
    <submittedName>
        <fullName evidence="2">Uncharacterized protein</fullName>
    </submittedName>
</protein>
<reference evidence="2 3" key="1">
    <citation type="submission" date="2020-07" db="EMBL/GenBank/DDBJ databases">
        <title>Sequencing the genomes of 1000 actinobacteria strains.</title>
        <authorList>
            <person name="Klenk H.-P."/>
        </authorList>
    </citation>
    <scope>NUCLEOTIDE SEQUENCE [LARGE SCALE GENOMIC DNA]</scope>
    <source>
        <strain evidence="2 3">DSM 45772</strain>
    </source>
</reference>
<comment type="caution">
    <text evidence="2">The sequence shown here is derived from an EMBL/GenBank/DDBJ whole genome shotgun (WGS) entry which is preliminary data.</text>
</comment>
<evidence type="ECO:0000313" key="2">
    <source>
        <dbReference type="EMBL" id="NYD38832.1"/>
    </source>
</evidence>
<name>A0A7Y9E0I9_9PSEU</name>
<evidence type="ECO:0000256" key="1">
    <source>
        <dbReference type="SAM" id="MobiDB-lite"/>
    </source>
</evidence>
<accession>A0A7Y9E0I9</accession>
<feature type="region of interest" description="Disordered" evidence="1">
    <location>
        <begin position="50"/>
        <end position="174"/>
    </location>
</feature>
<sequence length="174" mass="17426">MTREQEITTMGAHAARTSETGPTATTTGTAARLATTTLAVAVTGIIGSGTALAHDDGAGQHGGHGHHATSATSGDPADEARAEAQRTVRDTLADLGLPFSGTPDADSSDDEDSSSDDHDSPGPQDSWSDARADDVATAAHPSSGPPQPSVQPIAASSGTSQLPPVGQTRTVPIR</sequence>
<dbReference type="RefSeq" id="WP_179796222.1">
    <property type="nucleotide sequence ID" value="NZ_BAABHP010000019.1"/>
</dbReference>
<dbReference type="EMBL" id="JACCBN010000001">
    <property type="protein sequence ID" value="NYD38832.1"/>
    <property type="molecule type" value="Genomic_DNA"/>
</dbReference>
<gene>
    <name evidence="2" type="ORF">BJ983_004934</name>
</gene>
<feature type="compositionally biased region" description="Basic and acidic residues" evidence="1">
    <location>
        <begin position="78"/>
        <end position="92"/>
    </location>
</feature>
<keyword evidence="3" id="KW-1185">Reference proteome</keyword>
<dbReference type="Proteomes" id="UP000535890">
    <property type="component" value="Unassembled WGS sequence"/>
</dbReference>
<proteinExistence type="predicted"/>